<evidence type="ECO:0000313" key="3">
    <source>
        <dbReference type="Proteomes" id="UP000236743"/>
    </source>
</evidence>
<feature type="transmembrane region" description="Helical" evidence="1">
    <location>
        <begin position="29"/>
        <end position="49"/>
    </location>
</feature>
<dbReference type="OrthoDB" id="9816293at2"/>
<keyword evidence="1" id="KW-1133">Transmembrane helix</keyword>
<dbReference type="GO" id="GO:0005886">
    <property type="term" value="C:plasma membrane"/>
    <property type="evidence" value="ECO:0007669"/>
    <property type="project" value="TreeGrafter"/>
</dbReference>
<accession>A0A1H5V5Y5</accession>
<dbReference type="EMBL" id="FNUY01000002">
    <property type="protein sequence ID" value="SEF82151.1"/>
    <property type="molecule type" value="Genomic_DNA"/>
</dbReference>
<keyword evidence="3" id="KW-1185">Reference proteome</keyword>
<dbReference type="InterPro" id="IPR007401">
    <property type="entry name" value="DUF454"/>
</dbReference>
<dbReference type="AlphaFoldDB" id="A0A1H5V5Y5"/>
<evidence type="ECO:0000313" key="2">
    <source>
        <dbReference type="EMBL" id="SEF82151.1"/>
    </source>
</evidence>
<evidence type="ECO:0008006" key="4">
    <source>
        <dbReference type="Google" id="ProtNLM"/>
    </source>
</evidence>
<evidence type="ECO:0000256" key="1">
    <source>
        <dbReference type="SAM" id="Phobius"/>
    </source>
</evidence>
<reference evidence="2 3" key="1">
    <citation type="submission" date="2016-10" db="EMBL/GenBank/DDBJ databases">
        <authorList>
            <person name="de Groot N.N."/>
        </authorList>
    </citation>
    <scope>NUCLEOTIDE SEQUENCE [LARGE SCALE GENOMIC DNA]</scope>
    <source>
        <strain evidence="2 3">DSM 26656</strain>
    </source>
</reference>
<gene>
    <name evidence="2" type="ORF">SAMN04488115_102152</name>
</gene>
<protein>
    <recommendedName>
        <fullName evidence="4">DUF454 domain-containing protein</fullName>
    </recommendedName>
</protein>
<sequence length="146" mass="15839">MPAPYRVQPSKDEAVAEENGRFRLWRRPLLLAAGWIFTALGVIGLILPLMPGTVFLILAAWCFSRSSPRFEAWLLGHPHLGPHVRRWRETGAISRRAKLTACGSMAASFALLAVTDAPPIALWTAGAGLIAAGSYVASRPEPAREP</sequence>
<dbReference type="PANTHER" id="PTHR35813">
    <property type="entry name" value="INNER MEMBRANE PROTEIN YBAN"/>
    <property type="match status" value="1"/>
</dbReference>
<keyword evidence="1" id="KW-0812">Transmembrane</keyword>
<proteinExistence type="predicted"/>
<dbReference type="PANTHER" id="PTHR35813:SF1">
    <property type="entry name" value="INNER MEMBRANE PROTEIN YBAN"/>
    <property type="match status" value="1"/>
</dbReference>
<keyword evidence="1" id="KW-0472">Membrane</keyword>
<name>A0A1H5V5Y5_9HYPH</name>
<dbReference type="Proteomes" id="UP000236743">
    <property type="component" value="Unassembled WGS sequence"/>
</dbReference>
<dbReference type="Pfam" id="PF04304">
    <property type="entry name" value="DUF454"/>
    <property type="match status" value="1"/>
</dbReference>
<organism evidence="2 3">
    <name type="scientific">Bosea lathyri</name>
    <dbReference type="NCBI Taxonomy" id="1036778"/>
    <lineage>
        <taxon>Bacteria</taxon>
        <taxon>Pseudomonadati</taxon>
        <taxon>Pseudomonadota</taxon>
        <taxon>Alphaproteobacteria</taxon>
        <taxon>Hyphomicrobiales</taxon>
        <taxon>Boseaceae</taxon>
        <taxon>Bosea</taxon>
    </lineage>
</organism>